<dbReference type="Proteomes" id="UP000059680">
    <property type="component" value="Chromosome 5"/>
</dbReference>
<dbReference type="EMBL" id="AP014961">
    <property type="protein sequence ID" value="BAS92056.1"/>
    <property type="molecule type" value="Genomic_DNA"/>
</dbReference>
<dbReference type="OMA" id="KEEACCN"/>
<organism evidence="1 2">
    <name type="scientific">Oryza sativa subsp. japonica</name>
    <name type="common">Rice</name>
    <dbReference type="NCBI Taxonomy" id="39947"/>
    <lineage>
        <taxon>Eukaryota</taxon>
        <taxon>Viridiplantae</taxon>
        <taxon>Streptophyta</taxon>
        <taxon>Embryophyta</taxon>
        <taxon>Tracheophyta</taxon>
        <taxon>Spermatophyta</taxon>
        <taxon>Magnoliopsida</taxon>
        <taxon>Liliopsida</taxon>
        <taxon>Poales</taxon>
        <taxon>Poaceae</taxon>
        <taxon>BOP clade</taxon>
        <taxon>Oryzoideae</taxon>
        <taxon>Oryzeae</taxon>
        <taxon>Oryzinae</taxon>
        <taxon>Oryza</taxon>
        <taxon>Oryza sativa</taxon>
    </lineage>
</organism>
<dbReference type="Gramene" id="Os05t0124800-01">
    <property type="protein sequence ID" value="Os05t0124800-01"/>
    <property type="gene ID" value="Os05g0124800"/>
</dbReference>
<protein>
    <submittedName>
        <fullName evidence="1">Os05g0124800 protein</fullName>
    </submittedName>
</protein>
<dbReference type="GO" id="GO:0045732">
    <property type="term" value="P:positive regulation of protein catabolic process"/>
    <property type="evidence" value="ECO:0000318"/>
    <property type="project" value="GO_Central"/>
</dbReference>
<reference evidence="2" key="1">
    <citation type="journal article" date="2005" name="Nature">
        <title>The map-based sequence of the rice genome.</title>
        <authorList>
            <consortium name="International rice genome sequencing project (IRGSP)"/>
            <person name="Matsumoto T."/>
            <person name="Wu J."/>
            <person name="Kanamori H."/>
            <person name="Katayose Y."/>
            <person name="Fujisawa M."/>
            <person name="Namiki N."/>
            <person name="Mizuno H."/>
            <person name="Yamamoto K."/>
            <person name="Antonio B.A."/>
            <person name="Baba T."/>
            <person name="Sakata K."/>
            <person name="Nagamura Y."/>
            <person name="Aoki H."/>
            <person name="Arikawa K."/>
            <person name="Arita K."/>
            <person name="Bito T."/>
            <person name="Chiden Y."/>
            <person name="Fujitsuka N."/>
            <person name="Fukunaka R."/>
            <person name="Hamada M."/>
            <person name="Harada C."/>
            <person name="Hayashi A."/>
            <person name="Hijishita S."/>
            <person name="Honda M."/>
            <person name="Hosokawa S."/>
            <person name="Ichikawa Y."/>
            <person name="Idonuma A."/>
            <person name="Iijima M."/>
            <person name="Ikeda M."/>
            <person name="Ikeno M."/>
            <person name="Ito K."/>
            <person name="Ito S."/>
            <person name="Ito T."/>
            <person name="Ito Y."/>
            <person name="Ito Y."/>
            <person name="Iwabuchi A."/>
            <person name="Kamiya K."/>
            <person name="Karasawa W."/>
            <person name="Kurita K."/>
            <person name="Katagiri S."/>
            <person name="Kikuta A."/>
            <person name="Kobayashi H."/>
            <person name="Kobayashi N."/>
            <person name="Machita K."/>
            <person name="Maehara T."/>
            <person name="Masukawa M."/>
            <person name="Mizubayashi T."/>
            <person name="Mukai Y."/>
            <person name="Nagasaki H."/>
            <person name="Nagata Y."/>
            <person name="Naito S."/>
            <person name="Nakashima M."/>
            <person name="Nakama Y."/>
            <person name="Nakamichi Y."/>
            <person name="Nakamura M."/>
            <person name="Meguro A."/>
            <person name="Negishi M."/>
            <person name="Ohta I."/>
            <person name="Ohta T."/>
            <person name="Okamoto M."/>
            <person name="Ono N."/>
            <person name="Saji S."/>
            <person name="Sakaguchi M."/>
            <person name="Sakai K."/>
            <person name="Shibata M."/>
            <person name="Shimokawa T."/>
            <person name="Song J."/>
            <person name="Takazaki Y."/>
            <person name="Terasawa K."/>
            <person name="Tsugane M."/>
            <person name="Tsuji K."/>
            <person name="Ueda S."/>
            <person name="Waki K."/>
            <person name="Yamagata H."/>
            <person name="Yamamoto M."/>
            <person name="Yamamoto S."/>
            <person name="Yamane H."/>
            <person name="Yoshiki S."/>
            <person name="Yoshihara R."/>
            <person name="Yukawa K."/>
            <person name="Zhong H."/>
            <person name="Yano M."/>
            <person name="Yuan Q."/>
            <person name="Ouyang S."/>
            <person name="Liu J."/>
            <person name="Jones K.M."/>
            <person name="Gansberger K."/>
            <person name="Moffat K."/>
            <person name="Hill J."/>
            <person name="Bera J."/>
            <person name="Fadrosh D."/>
            <person name="Jin S."/>
            <person name="Johri S."/>
            <person name="Kim M."/>
            <person name="Overton L."/>
            <person name="Reardon M."/>
            <person name="Tsitrin T."/>
            <person name="Vuong H."/>
            <person name="Weaver B."/>
            <person name="Ciecko A."/>
            <person name="Tallon L."/>
            <person name="Jackson J."/>
            <person name="Pai G."/>
            <person name="Aken S.V."/>
            <person name="Utterback T."/>
            <person name="Reidmuller S."/>
            <person name="Feldblyum T."/>
            <person name="Hsiao J."/>
            <person name="Zismann V."/>
            <person name="Iobst S."/>
            <person name="de Vazeille A.R."/>
            <person name="Buell C.R."/>
            <person name="Ying K."/>
            <person name="Li Y."/>
            <person name="Lu T."/>
            <person name="Huang Y."/>
            <person name="Zhao Q."/>
            <person name="Feng Q."/>
            <person name="Zhang L."/>
            <person name="Zhu J."/>
            <person name="Weng Q."/>
            <person name="Mu J."/>
            <person name="Lu Y."/>
            <person name="Fan D."/>
            <person name="Liu Y."/>
            <person name="Guan J."/>
            <person name="Zhang Y."/>
            <person name="Yu S."/>
            <person name="Liu X."/>
            <person name="Zhang Y."/>
            <person name="Hong G."/>
            <person name="Han B."/>
            <person name="Choisne N."/>
            <person name="Demange N."/>
            <person name="Orjeda G."/>
            <person name="Samain S."/>
            <person name="Cattolico L."/>
            <person name="Pelletier E."/>
            <person name="Couloux A."/>
            <person name="Segurens B."/>
            <person name="Wincker P."/>
            <person name="D'Hont A."/>
            <person name="Scarpelli C."/>
            <person name="Weissenbach J."/>
            <person name="Salanoubat M."/>
            <person name="Quetier F."/>
            <person name="Yu Y."/>
            <person name="Kim H.R."/>
            <person name="Rambo T."/>
            <person name="Currie J."/>
            <person name="Collura K."/>
            <person name="Luo M."/>
            <person name="Yang T."/>
            <person name="Ammiraju J.S.S."/>
            <person name="Engler F."/>
            <person name="Soderlund C."/>
            <person name="Wing R.A."/>
            <person name="Palmer L.E."/>
            <person name="de la Bastide M."/>
            <person name="Spiegel L."/>
            <person name="Nascimento L."/>
            <person name="Zutavern T."/>
            <person name="O'Shaughnessy A."/>
            <person name="Dike S."/>
            <person name="Dedhia N."/>
            <person name="Preston R."/>
            <person name="Balija V."/>
            <person name="McCombie W.R."/>
            <person name="Chow T."/>
            <person name="Chen H."/>
            <person name="Chung M."/>
            <person name="Chen C."/>
            <person name="Shaw J."/>
            <person name="Wu H."/>
            <person name="Hsiao K."/>
            <person name="Chao Y."/>
            <person name="Chu M."/>
            <person name="Cheng C."/>
            <person name="Hour A."/>
            <person name="Lee P."/>
            <person name="Lin S."/>
            <person name="Lin Y."/>
            <person name="Liou J."/>
            <person name="Liu S."/>
            <person name="Hsing Y."/>
            <person name="Raghuvanshi S."/>
            <person name="Mohanty A."/>
            <person name="Bharti A.K."/>
            <person name="Gaur A."/>
            <person name="Gupta V."/>
            <person name="Kumar D."/>
            <person name="Ravi V."/>
            <person name="Vij S."/>
            <person name="Kapur A."/>
            <person name="Khurana P."/>
            <person name="Khurana P."/>
            <person name="Khurana J.P."/>
            <person name="Tyagi A.K."/>
            <person name="Gaikwad K."/>
            <person name="Singh A."/>
            <person name="Dalal V."/>
            <person name="Srivastava S."/>
            <person name="Dixit A."/>
            <person name="Pal A.K."/>
            <person name="Ghazi I.A."/>
            <person name="Yadav M."/>
            <person name="Pandit A."/>
            <person name="Bhargava A."/>
            <person name="Sureshbabu K."/>
            <person name="Batra K."/>
            <person name="Sharma T.R."/>
            <person name="Mohapatra T."/>
            <person name="Singh N.K."/>
            <person name="Messing J."/>
            <person name="Nelson A.B."/>
            <person name="Fuks G."/>
            <person name="Kavchok S."/>
            <person name="Keizer G."/>
            <person name="Linton E."/>
            <person name="Llaca V."/>
            <person name="Song R."/>
            <person name="Tanyolac B."/>
            <person name="Young S."/>
            <person name="Ho-Il K."/>
            <person name="Hahn J.H."/>
            <person name="Sangsakoo G."/>
            <person name="Vanavichit A."/>
            <person name="de Mattos Luiz.A.T."/>
            <person name="Zimmer P.D."/>
            <person name="Malone G."/>
            <person name="Dellagostin O."/>
            <person name="de Oliveira A.C."/>
            <person name="Bevan M."/>
            <person name="Bancroft I."/>
            <person name="Minx P."/>
            <person name="Cordum H."/>
            <person name="Wilson R."/>
            <person name="Cheng Z."/>
            <person name="Jin W."/>
            <person name="Jiang J."/>
            <person name="Leong S.A."/>
            <person name="Iwama H."/>
            <person name="Gojobori T."/>
            <person name="Itoh T."/>
            <person name="Niimura Y."/>
            <person name="Fujii Y."/>
            <person name="Habara T."/>
            <person name="Sakai H."/>
            <person name="Sato Y."/>
            <person name="Wilson G."/>
            <person name="Kumar K."/>
            <person name="McCouch S."/>
            <person name="Juretic N."/>
            <person name="Hoen D."/>
            <person name="Wright S."/>
            <person name="Bruskiewich R."/>
            <person name="Bureau T."/>
            <person name="Miyao A."/>
            <person name="Hirochika H."/>
            <person name="Nishikawa T."/>
            <person name="Kadowaki K."/>
            <person name="Sugiura M."/>
            <person name="Burr B."/>
            <person name="Sasaki T."/>
        </authorList>
    </citation>
    <scope>NUCLEOTIDE SEQUENCE [LARGE SCALE GENOMIC DNA]</scope>
    <source>
        <strain evidence="2">cv. Nipponbare</strain>
    </source>
</reference>
<dbReference type="InParanoid" id="A0A0P0WHE7"/>
<reference evidence="1 2" key="3">
    <citation type="journal article" date="2013" name="Rice">
        <title>Improvement of the Oryza sativa Nipponbare reference genome using next generation sequence and optical map data.</title>
        <authorList>
            <person name="Kawahara Y."/>
            <person name="de la Bastide M."/>
            <person name="Hamilton J.P."/>
            <person name="Kanamori H."/>
            <person name="McCombie W.R."/>
            <person name="Ouyang S."/>
            <person name="Schwartz D.C."/>
            <person name="Tanaka T."/>
            <person name="Wu J."/>
            <person name="Zhou S."/>
            <person name="Childs K.L."/>
            <person name="Davidson R.M."/>
            <person name="Lin H."/>
            <person name="Quesada-Ocampo L."/>
            <person name="Vaillancourt B."/>
            <person name="Sakai H."/>
            <person name="Lee S.S."/>
            <person name="Kim J."/>
            <person name="Numa H."/>
            <person name="Itoh T."/>
            <person name="Buell C.R."/>
            <person name="Matsumoto T."/>
        </authorList>
    </citation>
    <scope>NUCLEOTIDE SEQUENCE [LARGE SCALE GENOMIC DNA]</scope>
    <source>
        <strain evidence="2">cv. Nipponbare</strain>
    </source>
</reference>
<evidence type="ECO:0000313" key="1">
    <source>
        <dbReference type="EMBL" id="BAS92056.1"/>
    </source>
</evidence>
<sequence length="181" mass="20646">MQVPHTEVLEHVSLILKGFDFCPTGEGIDVGNIPYTLPMPNKEVPDKSGSSVASKATTDVPYLLAVKKKAMRKKKPPHGWEDRCKLLSYLPFWRTVLSVPWCPAKNLPSHRLEDQDKHLCQINNHRRKLREERRKLREEASSATPNHNLGLFGRIPHLSIYQPRRLFASAALTLIKVLRNA</sequence>
<evidence type="ECO:0000313" key="2">
    <source>
        <dbReference type="Proteomes" id="UP000059680"/>
    </source>
</evidence>
<gene>
    <name evidence="1" type="ordered locus">Os05g0124800</name>
    <name evidence="1" type="ORF">OSNPB_050124800</name>
</gene>
<dbReference type="GO" id="GO:0016567">
    <property type="term" value="P:protein ubiquitination"/>
    <property type="evidence" value="ECO:0000318"/>
    <property type="project" value="GO_Central"/>
</dbReference>
<reference evidence="1 2" key="2">
    <citation type="journal article" date="2013" name="Plant Cell Physiol.">
        <title>Rice Annotation Project Database (RAP-DB): an integrative and interactive database for rice genomics.</title>
        <authorList>
            <person name="Sakai H."/>
            <person name="Lee S.S."/>
            <person name="Tanaka T."/>
            <person name="Numa H."/>
            <person name="Kim J."/>
            <person name="Kawahara Y."/>
            <person name="Wakimoto H."/>
            <person name="Yang C.C."/>
            <person name="Iwamoto M."/>
            <person name="Abe T."/>
            <person name="Yamada Y."/>
            <person name="Muto A."/>
            <person name="Inokuchi H."/>
            <person name="Ikemura T."/>
            <person name="Matsumoto T."/>
            <person name="Sasaki T."/>
            <person name="Itoh T."/>
        </authorList>
    </citation>
    <scope>NUCLEOTIDE SEQUENCE [LARGE SCALE GENOMIC DNA]</scope>
    <source>
        <strain evidence="2">cv. Nipponbare</strain>
    </source>
</reference>
<name>A0A0P0WHE7_ORYSJ</name>
<dbReference type="AlphaFoldDB" id="A0A0P0WHE7"/>
<dbReference type="FunCoup" id="A0A0P0WHE7">
    <property type="interactions" value="27"/>
</dbReference>
<accession>A0A0P0WHE7</accession>
<dbReference type="PaxDb" id="39947-A0A0P0WHE7"/>
<keyword evidence="2" id="KW-1185">Reference proteome</keyword>
<proteinExistence type="predicted"/>